<sequence>MISLLALAIAAQEVPPVATPGEVLRCAEDASVKSALCRATVAQGEGRHADSARFFEEAALLAADAGEQARANAAAGAMWLAAGDPTRALGPIDAALASQTLDAMQRGFTLIDRATALYGLSRADEALVALDDAATLVDQDPYLWFLGGRIALDLERFDDAELRVGNGLLLAPDSPELLHLAGLVAIAKGEPDSAKDYWRKAVLAAPGHPAARAAGQGLQLLVGDEAE</sequence>
<accession>A0A9X2J556</accession>
<organism evidence="1 2">
    <name type="scientific">Sphingomicrobium sediminis</name>
    <dbReference type="NCBI Taxonomy" id="2950949"/>
    <lineage>
        <taxon>Bacteria</taxon>
        <taxon>Pseudomonadati</taxon>
        <taxon>Pseudomonadota</taxon>
        <taxon>Alphaproteobacteria</taxon>
        <taxon>Sphingomonadales</taxon>
        <taxon>Sphingomonadaceae</taxon>
        <taxon>Sphingomicrobium</taxon>
    </lineage>
</organism>
<dbReference type="Proteomes" id="UP001155128">
    <property type="component" value="Unassembled WGS sequence"/>
</dbReference>
<evidence type="ECO:0000313" key="1">
    <source>
        <dbReference type="EMBL" id="MCM8557907.1"/>
    </source>
</evidence>
<name>A0A9X2J556_9SPHN</name>
<evidence type="ECO:0008006" key="3">
    <source>
        <dbReference type="Google" id="ProtNLM"/>
    </source>
</evidence>
<comment type="caution">
    <text evidence="1">The sequence shown here is derived from an EMBL/GenBank/DDBJ whole genome shotgun (WGS) entry which is preliminary data.</text>
</comment>
<gene>
    <name evidence="1" type="ORF">NDO55_08755</name>
</gene>
<dbReference type="RefSeq" id="WP_252114384.1">
    <property type="nucleotide sequence ID" value="NZ_JAMSHT010000001.1"/>
</dbReference>
<dbReference type="SUPFAM" id="SSF48452">
    <property type="entry name" value="TPR-like"/>
    <property type="match status" value="1"/>
</dbReference>
<proteinExistence type="predicted"/>
<evidence type="ECO:0000313" key="2">
    <source>
        <dbReference type="Proteomes" id="UP001155128"/>
    </source>
</evidence>
<dbReference type="AlphaFoldDB" id="A0A9X2J556"/>
<dbReference type="EMBL" id="JAMSHT010000001">
    <property type="protein sequence ID" value="MCM8557907.1"/>
    <property type="molecule type" value="Genomic_DNA"/>
</dbReference>
<dbReference type="Gene3D" id="1.25.40.10">
    <property type="entry name" value="Tetratricopeptide repeat domain"/>
    <property type="match status" value="1"/>
</dbReference>
<reference evidence="1" key="1">
    <citation type="submission" date="2022-06" db="EMBL/GenBank/DDBJ databases">
        <title>Sphingomicrobium sedimins sp. nov., a marine bacterium isolated from tidal flat.</title>
        <authorList>
            <person name="Kim C.-H."/>
            <person name="Yoo Y."/>
            <person name="Kim J.-J."/>
        </authorList>
    </citation>
    <scope>NUCLEOTIDE SEQUENCE</scope>
    <source>
        <strain evidence="1">GRR-S6-50</strain>
    </source>
</reference>
<dbReference type="InterPro" id="IPR011990">
    <property type="entry name" value="TPR-like_helical_dom_sf"/>
</dbReference>
<protein>
    <recommendedName>
        <fullName evidence="3">Tetratricopeptide repeat protein</fullName>
    </recommendedName>
</protein>
<keyword evidence="2" id="KW-1185">Reference proteome</keyword>